<evidence type="ECO:0000256" key="3">
    <source>
        <dbReference type="ARBA" id="ARBA00023110"/>
    </source>
</evidence>
<proteinExistence type="inferred from homology"/>
<keyword evidence="4 5" id="KW-0413">Isomerase</keyword>
<dbReference type="Gene3D" id="3.10.50.40">
    <property type="match status" value="1"/>
</dbReference>
<evidence type="ECO:0000256" key="7">
    <source>
        <dbReference type="SAM" id="MobiDB-lite"/>
    </source>
</evidence>
<dbReference type="GO" id="GO:0003755">
    <property type="term" value="F:peptidyl-prolyl cis-trans isomerase activity"/>
    <property type="evidence" value="ECO:0007669"/>
    <property type="project" value="UniProtKB-UniRule"/>
</dbReference>
<feature type="domain" description="PPIase FKBP-type" evidence="9">
    <location>
        <begin position="97"/>
        <end position="187"/>
    </location>
</feature>
<keyword evidence="11" id="KW-1185">Reference proteome</keyword>
<dbReference type="PROSITE" id="PS51257">
    <property type="entry name" value="PROKAR_LIPOPROTEIN"/>
    <property type="match status" value="1"/>
</dbReference>
<evidence type="ECO:0000256" key="2">
    <source>
        <dbReference type="ARBA" id="ARBA00006577"/>
    </source>
</evidence>
<dbReference type="EC" id="5.2.1.8" evidence="6"/>
<gene>
    <name evidence="10" type="ORF">SAMN05660359_01587</name>
</gene>
<name>A0A1I5EMB5_9ACTN</name>
<keyword evidence="8" id="KW-0732">Signal</keyword>
<feature type="chain" id="PRO_5010227898" description="Peptidyl-prolyl cis-trans isomerase" evidence="8">
    <location>
        <begin position="24"/>
        <end position="187"/>
    </location>
</feature>
<protein>
    <recommendedName>
        <fullName evidence="6">Peptidyl-prolyl cis-trans isomerase</fullName>
        <ecNumber evidence="6">5.2.1.8</ecNumber>
    </recommendedName>
</protein>
<feature type="signal peptide" evidence="8">
    <location>
        <begin position="1"/>
        <end position="23"/>
    </location>
</feature>
<evidence type="ECO:0000256" key="4">
    <source>
        <dbReference type="ARBA" id="ARBA00023235"/>
    </source>
</evidence>
<dbReference type="InterPro" id="IPR001179">
    <property type="entry name" value="PPIase_FKBP_dom"/>
</dbReference>
<dbReference type="SUPFAM" id="SSF54534">
    <property type="entry name" value="FKBP-like"/>
    <property type="match status" value="1"/>
</dbReference>
<comment type="catalytic activity">
    <reaction evidence="1 5 6">
        <text>[protein]-peptidylproline (omega=180) = [protein]-peptidylproline (omega=0)</text>
        <dbReference type="Rhea" id="RHEA:16237"/>
        <dbReference type="Rhea" id="RHEA-COMP:10747"/>
        <dbReference type="Rhea" id="RHEA-COMP:10748"/>
        <dbReference type="ChEBI" id="CHEBI:83833"/>
        <dbReference type="ChEBI" id="CHEBI:83834"/>
        <dbReference type="EC" id="5.2.1.8"/>
    </reaction>
</comment>
<evidence type="ECO:0000256" key="6">
    <source>
        <dbReference type="RuleBase" id="RU003915"/>
    </source>
</evidence>
<dbReference type="AlphaFoldDB" id="A0A1I5EMB5"/>
<dbReference type="Proteomes" id="UP000183642">
    <property type="component" value="Unassembled WGS sequence"/>
</dbReference>
<dbReference type="PROSITE" id="PS50059">
    <property type="entry name" value="FKBP_PPIASE"/>
    <property type="match status" value="1"/>
</dbReference>
<dbReference type="Pfam" id="PF00254">
    <property type="entry name" value="FKBP_C"/>
    <property type="match status" value="1"/>
</dbReference>
<evidence type="ECO:0000259" key="9">
    <source>
        <dbReference type="PROSITE" id="PS50059"/>
    </source>
</evidence>
<evidence type="ECO:0000256" key="1">
    <source>
        <dbReference type="ARBA" id="ARBA00000971"/>
    </source>
</evidence>
<evidence type="ECO:0000256" key="5">
    <source>
        <dbReference type="PROSITE-ProRule" id="PRU00277"/>
    </source>
</evidence>
<dbReference type="OrthoDB" id="25996at2"/>
<evidence type="ECO:0000313" key="10">
    <source>
        <dbReference type="EMBL" id="SFO12664.1"/>
    </source>
</evidence>
<organism evidence="10 11">
    <name type="scientific">Geodermatophilus obscurus</name>
    <dbReference type="NCBI Taxonomy" id="1861"/>
    <lineage>
        <taxon>Bacteria</taxon>
        <taxon>Bacillati</taxon>
        <taxon>Actinomycetota</taxon>
        <taxon>Actinomycetes</taxon>
        <taxon>Geodermatophilales</taxon>
        <taxon>Geodermatophilaceae</taxon>
        <taxon>Geodermatophilus</taxon>
    </lineage>
</organism>
<accession>A0A1I5EMB5</accession>
<evidence type="ECO:0000256" key="8">
    <source>
        <dbReference type="SAM" id="SignalP"/>
    </source>
</evidence>
<comment type="similarity">
    <text evidence="2 6">Belongs to the FKBP-type PPIase family.</text>
</comment>
<dbReference type="RefSeq" id="WP_075012945.1">
    <property type="nucleotide sequence ID" value="NZ_FOWE01000003.1"/>
</dbReference>
<evidence type="ECO:0000313" key="11">
    <source>
        <dbReference type="Proteomes" id="UP000183642"/>
    </source>
</evidence>
<dbReference type="PANTHER" id="PTHR43811">
    <property type="entry name" value="FKBP-TYPE PEPTIDYL-PROLYL CIS-TRANS ISOMERASE FKPA"/>
    <property type="match status" value="1"/>
</dbReference>
<dbReference type="PANTHER" id="PTHR43811:SF19">
    <property type="entry name" value="39 KDA FK506-BINDING NUCLEAR PROTEIN"/>
    <property type="match status" value="1"/>
</dbReference>
<reference evidence="11" key="1">
    <citation type="submission" date="2016-10" db="EMBL/GenBank/DDBJ databases">
        <authorList>
            <person name="Varghese N."/>
            <person name="Submissions S."/>
        </authorList>
    </citation>
    <scope>NUCLEOTIDE SEQUENCE [LARGE SCALE GENOMIC DNA]</scope>
    <source>
        <strain evidence="11">DSM 43161</strain>
    </source>
</reference>
<sequence>MPRRTPRRLLVTAALALTLAACGESTPQETGGSATGGSGTAAATPACESRPATAEPPAGVSTDLAVAPEVPASDTPPPCGLVTGDVVVGTGPEAVAGSPVAVKYVGAFYETGEQFDSSWSRGADETLPVTLGQGRVIPGFEQGIAGMRVGGRRMVTIPSDLAYGPQGQGPIPGGATLVFVLDLVSAG</sequence>
<feature type="region of interest" description="Disordered" evidence="7">
    <location>
        <begin position="22"/>
        <end position="60"/>
    </location>
</feature>
<keyword evidence="3 5" id="KW-0697">Rotamase</keyword>
<dbReference type="EMBL" id="FOWE01000003">
    <property type="protein sequence ID" value="SFO12664.1"/>
    <property type="molecule type" value="Genomic_DNA"/>
</dbReference>
<dbReference type="InterPro" id="IPR046357">
    <property type="entry name" value="PPIase_dom_sf"/>
</dbReference>